<evidence type="ECO:0000256" key="2">
    <source>
        <dbReference type="ARBA" id="ARBA00023004"/>
    </source>
</evidence>
<dbReference type="Gene3D" id="3.80.30.30">
    <property type="match status" value="1"/>
</dbReference>
<keyword evidence="2" id="KW-0408">Iron</keyword>
<keyword evidence="1" id="KW-0479">Metal-binding</keyword>
<protein>
    <submittedName>
        <fullName evidence="6">DNA repair photolyase</fullName>
    </submittedName>
</protein>
<dbReference type="PANTHER" id="PTHR43432:SF3">
    <property type="entry name" value="SLR0285 PROTEIN"/>
    <property type="match status" value="1"/>
</dbReference>
<dbReference type="CDD" id="cd01335">
    <property type="entry name" value="Radical_SAM"/>
    <property type="match status" value="1"/>
</dbReference>
<evidence type="ECO:0000313" key="6">
    <source>
        <dbReference type="EMBL" id="MCP1726906.1"/>
    </source>
</evidence>
<organism evidence="6 7">
    <name type="scientific">Natronospira proteinivora</name>
    <dbReference type="NCBI Taxonomy" id="1807133"/>
    <lineage>
        <taxon>Bacteria</taxon>
        <taxon>Pseudomonadati</taxon>
        <taxon>Pseudomonadota</taxon>
        <taxon>Gammaproteobacteria</taxon>
        <taxon>Natronospirales</taxon>
        <taxon>Natronospiraceae</taxon>
        <taxon>Natronospira</taxon>
    </lineage>
</organism>
<gene>
    <name evidence="6" type="ORF">J2T60_000871</name>
</gene>
<feature type="region of interest" description="Disordered" evidence="4">
    <location>
        <begin position="1"/>
        <end position="23"/>
    </location>
</feature>
<dbReference type="InterPro" id="IPR058240">
    <property type="entry name" value="rSAM_sf"/>
</dbReference>
<evidence type="ECO:0000256" key="4">
    <source>
        <dbReference type="SAM" id="MobiDB-lite"/>
    </source>
</evidence>
<dbReference type="SMART" id="SM00729">
    <property type="entry name" value="Elp3"/>
    <property type="match status" value="1"/>
</dbReference>
<dbReference type="PANTHER" id="PTHR43432">
    <property type="entry name" value="SLR0285 PROTEIN"/>
    <property type="match status" value="1"/>
</dbReference>
<feature type="domain" description="Radical SAM core" evidence="5">
    <location>
        <begin position="62"/>
        <end position="299"/>
    </location>
</feature>
<evidence type="ECO:0000313" key="7">
    <source>
        <dbReference type="Proteomes" id="UP001523550"/>
    </source>
</evidence>
<dbReference type="SUPFAM" id="SSF102114">
    <property type="entry name" value="Radical SAM enzymes"/>
    <property type="match status" value="1"/>
</dbReference>
<dbReference type="RefSeq" id="WP_253445934.1">
    <property type="nucleotide sequence ID" value="NZ_JALJYF010000001.1"/>
</dbReference>
<dbReference type="NCBIfam" id="NF033668">
    <property type="entry name" value="rSAM_PA0069"/>
    <property type="match status" value="1"/>
</dbReference>
<proteinExistence type="predicted"/>
<dbReference type="EMBL" id="JALJYF010000001">
    <property type="protein sequence ID" value="MCP1726906.1"/>
    <property type="molecule type" value="Genomic_DNA"/>
</dbReference>
<evidence type="ECO:0000256" key="3">
    <source>
        <dbReference type="ARBA" id="ARBA00023014"/>
    </source>
</evidence>
<evidence type="ECO:0000256" key="1">
    <source>
        <dbReference type="ARBA" id="ARBA00022723"/>
    </source>
</evidence>
<comment type="caution">
    <text evidence="6">The sequence shown here is derived from an EMBL/GenBank/DDBJ whole genome shotgun (WGS) entry which is preliminary data.</text>
</comment>
<reference evidence="6 7" key="1">
    <citation type="submission" date="2022-03" db="EMBL/GenBank/DDBJ databases">
        <title>Genomic Encyclopedia of Type Strains, Phase III (KMG-III): the genomes of soil and plant-associated and newly described type strains.</title>
        <authorList>
            <person name="Whitman W."/>
        </authorList>
    </citation>
    <scope>NUCLEOTIDE SEQUENCE [LARGE SCALE GENOMIC DNA]</scope>
    <source>
        <strain evidence="6 7">BSker1</strain>
    </source>
</reference>
<dbReference type="InterPro" id="IPR040086">
    <property type="entry name" value="MJ0683-like"/>
</dbReference>
<keyword evidence="7" id="KW-1185">Reference proteome</keyword>
<dbReference type="Pfam" id="PF04055">
    <property type="entry name" value="Radical_SAM"/>
    <property type="match status" value="1"/>
</dbReference>
<dbReference type="SFLD" id="SFLDS00029">
    <property type="entry name" value="Radical_SAM"/>
    <property type="match status" value="1"/>
</dbReference>
<evidence type="ECO:0000259" key="5">
    <source>
        <dbReference type="PROSITE" id="PS51918"/>
    </source>
</evidence>
<dbReference type="InterPro" id="IPR007197">
    <property type="entry name" value="rSAM"/>
</dbReference>
<dbReference type="InterPro" id="IPR006638">
    <property type="entry name" value="Elp3/MiaA/NifB-like_rSAM"/>
</dbReference>
<dbReference type="SFLD" id="SFLDG01084">
    <property type="entry name" value="Uncharacterised_Radical_SAM_Su"/>
    <property type="match status" value="1"/>
</dbReference>
<accession>A0ABT1G6J1</accession>
<dbReference type="Proteomes" id="UP001523550">
    <property type="component" value="Unassembled WGS sequence"/>
</dbReference>
<name>A0ABT1G6J1_9GAMM</name>
<dbReference type="PROSITE" id="PS51918">
    <property type="entry name" value="RADICAL_SAM"/>
    <property type="match status" value="1"/>
</dbReference>
<keyword evidence="3" id="KW-0411">Iron-sulfur</keyword>
<sequence length="358" mass="40349">MAASQSRHSTKGRGTGINPVPRYRIQRHEPVDDGWWRGDEPAPQTCVLPDPARRVISYNRSPDVPFDRSINPYRGCEHGCIYCFARPSHAYLDLSPGLDFETRLFAKIGAADCLEAELRAPGYRCAPLVLGANTDCYQPIEKQYRITRELLERLAEFRHPVSILTKSSLILRDRDILRELARDNLVNVMVSVTTLDTDLKRRLEPRTPSGERRLATVTALHEAGIPTGVLLAPVIPHINDAEIETIVARAAAAGARSVASVLLRLPHELSALFRDWLGTHYPDRAQRVMNTLQACRGGKDNDSRFGRRMTGEGPYAQLISQRLTLARRRHGLLHRRFHRLNTAAFVCPRRHGDQLNLI</sequence>